<feature type="domain" description="VOC" evidence="1">
    <location>
        <begin position="7"/>
        <end position="121"/>
    </location>
</feature>
<dbReference type="PANTHER" id="PTHR33993:SF14">
    <property type="entry name" value="GB|AAF24581.1"/>
    <property type="match status" value="1"/>
</dbReference>
<dbReference type="EMBL" id="CP017675">
    <property type="protein sequence ID" value="APB33121.1"/>
    <property type="molecule type" value="Genomic_DNA"/>
</dbReference>
<dbReference type="InterPro" id="IPR052164">
    <property type="entry name" value="Anthracycline_SecMetBiosynth"/>
</dbReference>
<dbReference type="Proteomes" id="UP000180235">
    <property type="component" value="Chromosome"/>
</dbReference>
<proteinExistence type="predicted"/>
<dbReference type="AlphaFoldDB" id="A0A1J0AB43"/>
<accession>A0A1J0AB43</accession>
<dbReference type="OrthoDB" id="9804235at2"/>
<keyword evidence="2" id="KW-0560">Oxidoreductase</keyword>
<sequence length="126" mass="13918">MPPQHGSPDWFELQTADARGASEFYGELFGWQFEEDQSTGMPYLMLKNGDKVIGGLWQTPASMPVPPHWENYITVTDVDAIAQKIDALGGTLLVPPQDVPNVGRFCTFQDPQGAVLSAITYYPQDV</sequence>
<evidence type="ECO:0000259" key="1">
    <source>
        <dbReference type="PROSITE" id="PS51819"/>
    </source>
</evidence>
<reference evidence="2 3" key="1">
    <citation type="submission" date="2016-10" db="EMBL/GenBank/DDBJ databases">
        <title>Description of Gloeomargarita lithophora gen. nov., sp. nov., a thylakoid-bearing basal-branching cyanobacterium with intracellular carbonates, and proposal for Gloeomargaritales ord. nov.</title>
        <authorList>
            <person name="Moreira D."/>
            <person name="Tavera R."/>
            <person name="Benzerara K."/>
            <person name="Skouri-Panet F."/>
            <person name="Couradeau E."/>
            <person name="Gerard E."/>
            <person name="Loussert C."/>
            <person name="Novelo E."/>
            <person name="Zivanovic Y."/>
            <person name="Lopez-Garcia P."/>
        </authorList>
    </citation>
    <scope>NUCLEOTIDE SEQUENCE [LARGE SCALE GENOMIC DNA]</scope>
    <source>
        <strain evidence="2 3">D10</strain>
    </source>
</reference>
<name>A0A1J0AB43_9CYAN</name>
<dbReference type="KEGG" id="glt:GlitD10_0807"/>
<gene>
    <name evidence="2" type="ORF">GlitD10_0807</name>
</gene>
<evidence type="ECO:0000313" key="2">
    <source>
        <dbReference type="EMBL" id="APB33121.1"/>
    </source>
</evidence>
<organism evidence="2 3">
    <name type="scientific">Gloeomargarita lithophora Alchichica-D10</name>
    <dbReference type="NCBI Taxonomy" id="1188229"/>
    <lineage>
        <taxon>Bacteria</taxon>
        <taxon>Bacillati</taxon>
        <taxon>Cyanobacteriota</taxon>
        <taxon>Cyanophyceae</taxon>
        <taxon>Gloeomargaritales</taxon>
        <taxon>Gloeomargaritaceae</taxon>
        <taxon>Gloeomargarita</taxon>
    </lineage>
</organism>
<dbReference type="PROSITE" id="PS51819">
    <property type="entry name" value="VOC"/>
    <property type="match status" value="1"/>
</dbReference>
<protein>
    <submittedName>
        <fullName evidence="2">Glyoxalase/bleomycin resistance protein/dioxygenase</fullName>
    </submittedName>
</protein>
<dbReference type="PANTHER" id="PTHR33993">
    <property type="entry name" value="GLYOXALASE-RELATED"/>
    <property type="match status" value="1"/>
</dbReference>
<evidence type="ECO:0000313" key="3">
    <source>
        <dbReference type="Proteomes" id="UP000180235"/>
    </source>
</evidence>
<dbReference type="SUPFAM" id="SSF54593">
    <property type="entry name" value="Glyoxalase/Bleomycin resistance protein/Dihydroxybiphenyl dioxygenase"/>
    <property type="match status" value="1"/>
</dbReference>
<dbReference type="InterPro" id="IPR037523">
    <property type="entry name" value="VOC_core"/>
</dbReference>
<dbReference type="CDD" id="cd07247">
    <property type="entry name" value="SgaA_N_like"/>
    <property type="match status" value="1"/>
</dbReference>
<dbReference type="InterPro" id="IPR004360">
    <property type="entry name" value="Glyas_Fos-R_dOase_dom"/>
</dbReference>
<dbReference type="STRING" id="1188229.GlitD10_0807"/>
<dbReference type="InterPro" id="IPR029068">
    <property type="entry name" value="Glyas_Bleomycin-R_OHBP_Dase"/>
</dbReference>
<dbReference type="Pfam" id="PF00903">
    <property type="entry name" value="Glyoxalase"/>
    <property type="match status" value="1"/>
</dbReference>
<keyword evidence="2" id="KW-0223">Dioxygenase</keyword>
<dbReference type="Gene3D" id="3.10.180.10">
    <property type="entry name" value="2,3-Dihydroxybiphenyl 1,2-Dioxygenase, domain 1"/>
    <property type="match status" value="1"/>
</dbReference>
<dbReference type="RefSeq" id="WP_071453766.1">
    <property type="nucleotide sequence ID" value="NZ_CP017675.1"/>
</dbReference>
<keyword evidence="3" id="KW-1185">Reference proteome</keyword>
<dbReference type="GO" id="GO:0051213">
    <property type="term" value="F:dioxygenase activity"/>
    <property type="evidence" value="ECO:0007669"/>
    <property type="project" value="UniProtKB-KW"/>
</dbReference>